<evidence type="ECO:0000256" key="1">
    <source>
        <dbReference type="ARBA" id="ARBA00008390"/>
    </source>
</evidence>
<dbReference type="SMR" id="A0A183AI22"/>
<dbReference type="EMBL" id="UZAN01043622">
    <property type="protein sequence ID" value="VDP78819.1"/>
    <property type="molecule type" value="Genomic_DNA"/>
</dbReference>
<dbReference type="InterPro" id="IPR000463">
    <property type="entry name" value="Fatty_acid-bd"/>
</dbReference>
<dbReference type="OrthoDB" id="412780at2759"/>
<evidence type="ECO:0000313" key="4">
    <source>
        <dbReference type="WBParaSite" id="ECPE_0000662001-mRNA-1"/>
    </source>
</evidence>
<dbReference type="InterPro" id="IPR031259">
    <property type="entry name" value="ILBP"/>
</dbReference>
<dbReference type="CDD" id="cd00742">
    <property type="entry name" value="FABP"/>
    <property type="match status" value="1"/>
</dbReference>
<organism evidence="4">
    <name type="scientific">Echinostoma caproni</name>
    <dbReference type="NCBI Taxonomy" id="27848"/>
    <lineage>
        <taxon>Eukaryota</taxon>
        <taxon>Metazoa</taxon>
        <taxon>Spiralia</taxon>
        <taxon>Lophotrochozoa</taxon>
        <taxon>Platyhelminthes</taxon>
        <taxon>Trematoda</taxon>
        <taxon>Digenea</taxon>
        <taxon>Plagiorchiida</taxon>
        <taxon>Echinostomata</taxon>
        <taxon>Echinostomatoidea</taxon>
        <taxon>Echinostomatidae</taxon>
        <taxon>Echinostoma</taxon>
    </lineage>
</organism>
<gene>
    <name evidence="2" type="ORF">ECPE_LOCUS6607</name>
</gene>
<comment type="similarity">
    <text evidence="1">Belongs to the calycin superfamily. Fatty-acid binding protein (FABP) family.</text>
</comment>
<evidence type="ECO:0000313" key="3">
    <source>
        <dbReference type="Proteomes" id="UP000272942"/>
    </source>
</evidence>
<protein>
    <submittedName>
        <fullName evidence="4">Fatty acid-binding protein</fullName>
    </submittedName>
</protein>
<dbReference type="InterPro" id="IPR012674">
    <property type="entry name" value="Calycin"/>
</dbReference>
<evidence type="ECO:0000313" key="2">
    <source>
        <dbReference type="EMBL" id="VDP78819.1"/>
    </source>
</evidence>
<dbReference type="Proteomes" id="UP000272942">
    <property type="component" value="Unassembled WGS sequence"/>
</dbReference>
<dbReference type="GO" id="GO:0008289">
    <property type="term" value="F:lipid binding"/>
    <property type="evidence" value="ECO:0007669"/>
    <property type="project" value="UniProtKB-KW"/>
</dbReference>
<dbReference type="AlphaFoldDB" id="A0A183AI22"/>
<sequence length="161" mass="18476">MTALIGEWEAVGHENLTAILAEIGTPEQVQRDVQGMRIRVTLDIQANEIFVRQSFDDKSFENTFVLGKEMQELTPDGRIVLATVTLESDIKLSHKQKHGFTETTIIRELVDDQMVTTFRIHDSTAKIYYKRIGDPQDTEKHFLHNVTDEDEEFEILSAEPE</sequence>
<dbReference type="SUPFAM" id="SSF50814">
    <property type="entry name" value="Lipocalins"/>
    <property type="match status" value="1"/>
</dbReference>
<keyword evidence="3" id="KW-1185">Reference proteome</keyword>
<dbReference type="PRINTS" id="PR00178">
    <property type="entry name" value="FATTYACIDBP"/>
</dbReference>
<proteinExistence type="inferred from homology"/>
<accession>A0A183AI22</accession>
<name>A0A183AI22_9TREM</name>
<reference evidence="2 3" key="2">
    <citation type="submission" date="2018-11" db="EMBL/GenBank/DDBJ databases">
        <authorList>
            <consortium name="Pathogen Informatics"/>
        </authorList>
    </citation>
    <scope>NUCLEOTIDE SEQUENCE [LARGE SCALE GENOMIC DNA]</scope>
    <source>
        <strain evidence="2 3">Egypt</strain>
    </source>
</reference>
<reference evidence="4" key="1">
    <citation type="submission" date="2016-06" db="UniProtKB">
        <authorList>
            <consortium name="WormBaseParasite"/>
        </authorList>
    </citation>
    <scope>IDENTIFICATION</scope>
</reference>
<dbReference type="PANTHER" id="PTHR11955">
    <property type="entry name" value="FATTY ACID BINDING PROTEIN"/>
    <property type="match status" value="1"/>
</dbReference>
<dbReference type="WBParaSite" id="ECPE_0000662001-mRNA-1">
    <property type="protein sequence ID" value="ECPE_0000662001-mRNA-1"/>
    <property type="gene ID" value="ECPE_0000662001"/>
</dbReference>
<dbReference type="Gene3D" id="2.40.128.20">
    <property type="match status" value="1"/>
</dbReference>